<proteinExistence type="predicted"/>
<evidence type="ECO:0000256" key="1">
    <source>
        <dbReference type="ARBA" id="ARBA00022729"/>
    </source>
</evidence>
<dbReference type="CDD" id="cd22191">
    <property type="entry name" value="DPBB_RlpA_EXP_N-like"/>
    <property type="match status" value="1"/>
</dbReference>
<reference evidence="5" key="2">
    <citation type="submission" date="2015-01" db="EMBL/GenBank/DDBJ databases">
        <title>Evolutionary Origins and Diversification of the Mycorrhizal Mutualists.</title>
        <authorList>
            <consortium name="DOE Joint Genome Institute"/>
            <consortium name="Mycorrhizal Genomics Consortium"/>
            <person name="Kohler A."/>
            <person name="Kuo A."/>
            <person name="Nagy L.G."/>
            <person name="Floudas D."/>
            <person name="Copeland A."/>
            <person name="Barry K.W."/>
            <person name="Cichocki N."/>
            <person name="Veneault-Fourrey C."/>
            <person name="LaButti K."/>
            <person name="Lindquist E.A."/>
            <person name="Lipzen A."/>
            <person name="Lundell T."/>
            <person name="Morin E."/>
            <person name="Murat C."/>
            <person name="Riley R."/>
            <person name="Ohm R."/>
            <person name="Sun H."/>
            <person name="Tunlid A."/>
            <person name="Henrissat B."/>
            <person name="Grigoriev I.V."/>
            <person name="Hibbett D.S."/>
            <person name="Martin F."/>
        </authorList>
    </citation>
    <scope>NUCLEOTIDE SEQUENCE [LARGE SCALE GENOMIC DNA]</scope>
    <source>
        <strain evidence="5">LaAM-08-1</strain>
    </source>
</reference>
<dbReference type="InterPro" id="IPR036908">
    <property type="entry name" value="RlpA-like_sf"/>
</dbReference>
<dbReference type="SUPFAM" id="SSF50685">
    <property type="entry name" value="Barwin-like endoglucanases"/>
    <property type="match status" value="1"/>
</dbReference>
<accession>A0A0C9XN31</accession>
<dbReference type="STRING" id="1095629.A0A0C9XN31"/>
<evidence type="ECO:0000256" key="3">
    <source>
        <dbReference type="SAM" id="SignalP"/>
    </source>
</evidence>
<feature type="region of interest" description="Disordered" evidence="2">
    <location>
        <begin position="162"/>
        <end position="196"/>
    </location>
</feature>
<dbReference type="HOGENOM" id="CLU_047639_0_1_1"/>
<feature type="chain" id="PRO_5002222898" description="RlpA-like protein double-psi beta-barrel domain-containing protein" evidence="3">
    <location>
        <begin position="24"/>
        <end position="254"/>
    </location>
</feature>
<dbReference type="Gene3D" id="2.40.40.10">
    <property type="entry name" value="RlpA-like domain"/>
    <property type="match status" value="1"/>
</dbReference>
<feature type="signal peptide" evidence="3">
    <location>
        <begin position="1"/>
        <end position="23"/>
    </location>
</feature>
<dbReference type="Proteomes" id="UP000054477">
    <property type="component" value="Unassembled WGS sequence"/>
</dbReference>
<evidence type="ECO:0000313" key="4">
    <source>
        <dbReference type="EMBL" id="KIK06511.1"/>
    </source>
</evidence>
<dbReference type="EMBL" id="KN838552">
    <property type="protein sequence ID" value="KIK06511.1"/>
    <property type="molecule type" value="Genomic_DNA"/>
</dbReference>
<dbReference type="AlphaFoldDB" id="A0A0C9XN31"/>
<gene>
    <name evidence="4" type="ORF">K443DRAFT_262884</name>
</gene>
<sequence>MQFIACIFASLAFISLAASGVFAQNPHTPLRSRHLNRLPSVGARGPENDLAVRGPGTLQRRFDQARFSFYAVGLGACGKTNVASDYIVALNSAQYGSGGYCFQMITITYGGKSCQAQITDECPGCPYGGLDLSPGLFDYFASESAGIIYGSWEFGSGAATTTKTQAPKTTQTPTSTWSAPTSSTQTSSSTTSSSASSSTSALSSAHSADAYRSASSSSVAPTSTAVSLPTDVIGQLDFAFVQIGSIFIAGAQGL</sequence>
<dbReference type="PANTHER" id="PTHR31836">
    <property type="match status" value="1"/>
</dbReference>
<dbReference type="InterPro" id="IPR051477">
    <property type="entry name" value="Expansin_CellWall"/>
</dbReference>
<reference evidence="4 5" key="1">
    <citation type="submission" date="2014-04" db="EMBL/GenBank/DDBJ databases">
        <authorList>
            <consortium name="DOE Joint Genome Institute"/>
            <person name="Kuo A."/>
            <person name="Kohler A."/>
            <person name="Nagy L.G."/>
            <person name="Floudas D."/>
            <person name="Copeland A."/>
            <person name="Barry K.W."/>
            <person name="Cichocki N."/>
            <person name="Veneault-Fourrey C."/>
            <person name="LaButti K."/>
            <person name="Lindquist E.A."/>
            <person name="Lipzen A."/>
            <person name="Lundell T."/>
            <person name="Morin E."/>
            <person name="Murat C."/>
            <person name="Sun H."/>
            <person name="Tunlid A."/>
            <person name="Henrissat B."/>
            <person name="Grigoriev I.V."/>
            <person name="Hibbett D.S."/>
            <person name="Martin F."/>
            <person name="Nordberg H.P."/>
            <person name="Cantor M.N."/>
            <person name="Hua S.X."/>
        </authorList>
    </citation>
    <scope>NUCLEOTIDE SEQUENCE [LARGE SCALE GENOMIC DNA]</scope>
    <source>
        <strain evidence="4 5">LaAM-08-1</strain>
    </source>
</reference>
<dbReference type="PANTHER" id="PTHR31836:SF28">
    <property type="entry name" value="SRCR DOMAIN-CONTAINING PROTEIN-RELATED"/>
    <property type="match status" value="1"/>
</dbReference>
<name>A0A0C9XN31_9AGAR</name>
<evidence type="ECO:0008006" key="6">
    <source>
        <dbReference type="Google" id="ProtNLM"/>
    </source>
</evidence>
<evidence type="ECO:0000256" key="2">
    <source>
        <dbReference type="SAM" id="MobiDB-lite"/>
    </source>
</evidence>
<keyword evidence="1 3" id="KW-0732">Signal</keyword>
<keyword evidence="5" id="KW-1185">Reference proteome</keyword>
<evidence type="ECO:0000313" key="5">
    <source>
        <dbReference type="Proteomes" id="UP000054477"/>
    </source>
</evidence>
<organism evidence="4 5">
    <name type="scientific">Laccaria amethystina LaAM-08-1</name>
    <dbReference type="NCBI Taxonomy" id="1095629"/>
    <lineage>
        <taxon>Eukaryota</taxon>
        <taxon>Fungi</taxon>
        <taxon>Dikarya</taxon>
        <taxon>Basidiomycota</taxon>
        <taxon>Agaricomycotina</taxon>
        <taxon>Agaricomycetes</taxon>
        <taxon>Agaricomycetidae</taxon>
        <taxon>Agaricales</taxon>
        <taxon>Agaricineae</taxon>
        <taxon>Hydnangiaceae</taxon>
        <taxon>Laccaria</taxon>
    </lineage>
</organism>
<dbReference type="OrthoDB" id="623670at2759"/>
<protein>
    <recommendedName>
        <fullName evidence="6">RlpA-like protein double-psi beta-barrel domain-containing protein</fullName>
    </recommendedName>
</protein>